<dbReference type="InterPro" id="IPR055152">
    <property type="entry name" value="Transketolase-like_C_2"/>
</dbReference>
<dbReference type="GO" id="GO:0004802">
    <property type="term" value="F:transketolase activity"/>
    <property type="evidence" value="ECO:0007669"/>
    <property type="project" value="UniProtKB-EC"/>
</dbReference>
<evidence type="ECO:0000256" key="11">
    <source>
        <dbReference type="ARBA" id="ARBA00049473"/>
    </source>
</evidence>
<dbReference type="CDD" id="cd07033">
    <property type="entry name" value="TPP_PYR_DXS_TK_like"/>
    <property type="match status" value="1"/>
</dbReference>
<sequence>MDIEALRNANPEHWMKATAIRTLTLDAVAAANSGHSGMPMGMADVATVLFEKHLKFDAKNPDWFDRDRFILSAGHGSMLMYSLLYLTGYEDMTLEQVKNFRQWGAITAGHPEYGHAKGIETTTGPLGQGISNAVGFAMAEASLRGRYGKKIVDHYTYVIAGDGCLMEGVSQEAIALAGRQELSKLIVFWDNNNITIDGTVDLTDRTNQVARFKASGWHVLEIDGHDPVAIDEAINKAKTSKKPSMIACKTHIALGHAAQDTSKGHGALTNADQLAAAKALYGWNYGPFEIPADVKAQWEAIGTRGAAEREAWEGRFAEASASRQAEFTRIMTGEAPKKLSATIKALKKQISDEAPKVATRKASEMALEVINPIAPETIGGSADLTGSNNTKTGDLGVFAPEDRKGRYVYYGIREHGMAAAMNGMALHGGVRPYGGTFLCFADYARGSMRLSALMGVPVVYVMTHDSIGLGEDGPTHQPVEHLAYCRATPNTYLIRPADAVETAEAWEIALTSKSTPTVMALSRQNLPTVRTEHKLKNMTAQGGYVLAEAEGKRQAIIMATGSEVEIALEAKKLLEAEGIGTRVVSMPCMELFDAQDEGYRKKVLPAGPVRVAVEAAVRQPWDKYLLGERGRETKAAFVGMTGFGASAPAEELYEKFGITAANVAQQVKNLL</sequence>
<keyword evidence="10" id="KW-0786">Thiamine pyrophosphate</keyword>
<evidence type="ECO:0000256" key="7">
    <source>
        <dbReference type="ARBA" id="ARBA00022723"/>
    </source>
</evidence>
<dbReference type="NCBIfam" id="TIGR00232">
    <property type="entry name" value="tktlase_bact"/>
    <property type="match status" value="1"/>
</dbReference>
<proteinExistence type="inferred from homology"/>
<dbReference type="SUPFAM" id="SSF52922">
    <property type="entry name" value="TK C-terminal domain-like"/>
    <property type="match status" value="1"/>
</dbReference>
<keyword evidence="8" id="KW-0106">Calcium</keyword>
<evidence type="ECO:0000256" key="4">
    <source>
        <dbReference type="ARBA" id="ARBA00011738"/>
    </source>
</evidence>
<dbReference type="Pfam" id="PF22613">
    <property type="entry name" value="Transketolase_C_1"/>
    <property type="match status" value="1"/>
</dbReference>
<organism evidence="14 15">
    <name type="scientific">Donghicola mangrovi</name>
    <dbReference type="NCBI Taxonomy" id="2729614"/>
    <lineage>
        <taxon>Bacteria</taxon>
        <taxon>Pseudomonadati</taxon>
        <taxon>Pseudomonadota</taxon>
        <taxon>Alphaproteobacteria</taxon>
        <taxon>Rhodobacterales</taxon>
        <taxon>Roseobacteraceae</taxon>
        <taxon>Donghicola</taxon>
    </lineage>
</organism>
<keyword evidence="15" id="KW-1185">Reference proteome</keyword>
<dbReference type="PANTHER" id="PTHR43522:SF2">
    <property type="entry name" value="TRANSKETOLASE 1-RELATED"/>
    <property type="match status" value="1"/>
</dbReference>
<keyword evidence="7" id="KW-0479">Metal-binding</keyword>
<comment type="similarity">
    <text evidence="3">Belongs to the transketolase family.</text>
</comment>
<evidence type="ECO:0000256" key="5">
    <source>
        <dbReference type="ARBA" id="ARBA00013152"/>
    </source>
</evidence>
<dbReference type="SMART" id="SM00861">
    <property type="entry name" value="Transket_pyr"/>
    <property type="match status" value="1"/>
</dbReference>
<dbReference type="InterPro" id="IPR020826">
    <property type="entry name" value="Transketolase_BS"/>
</dbReference>
<comment type="subunit">
    <text evidence="4">Homodimer.</text>
</comment>
<dbReference type="InterPro" id="IPR005475">
    <property type="entry name" value="Transketolase-like_Pyr-bd"/>
</dbReference>
<dbReference type="SUPFAM" id="SSF52518">
    <property type="entry name" value="Thiamin diphosphate-binding fold (THDP-binding)"/>
    <property type="match status" value="2"/>
</dbReference>
<keyword evidence="9" id="KW-0460">Magnesium</keyword>
<dbReference type="InterPro" id="IPR029061">
    <property type="entry name" value="THDP-binding"/>
</dbReference>
<dbReference type="InterPro" id="IPR005474">
    <property type="entry name" value="Transketolase_N"/>
</dbReference>
<evidence type="ECO:0000256" key="12">
    <source>
        <dbReference type="NCBIfam" id="TIGR00232"/>
    </source>
</evidence>
<evidence type="ECO:0000256" key="8">
    <source>
        <dbReference type="ARBA" id="ARBA00022837"/>
    </source>
</evidence>
<dbReference type="InterPro" id="IPR033247">
    <property type="entry name" value="Transketolase_fam"/>
</dbReference>
<dbReference type="RefSeq" id="WP_176853347.1">
    <property type="nucleotide sequence ID" value="NZ_JABCJD010000002.1"/>
</dbReference>
<dbReference type="PROSITE" id="PS00802">
    <property type="entry name" value="TRANSKETOLASE_2"/>
    <property type="match status" value="1"/>
</dbReference>
<evidence type="ECO:0000256" key="1">
    <source>
        <dbReference type="ARBA" id="ARBA00001946"/>
    </source>
</evidence>
<evidence type="ECO:0000256" key="2">
    <source>
        <dbReference type="ARBA" id="ARBA00001964"/>
    </source>
</evidence>
<dbReference type="InterPro" id="IPR009014">
    <property type="entry name" value="Transketo_C/PFOR_II"/>
</dbReference>
<dbReference type="Proteomes" id="UP000523601">
    <property type="component" value="Unassembled WGS sequence"/>
</dbReference>
<evidence type="ECO:0000259" key="13">
    <source>
        <dbReference type="SMART" id="SM00861"/>
    </source>
</evidence>
<reference evidence="14 15" key="1">
    <citation type="submission" date="2020-04" db="EMBL/GenBank/DDBJ databases">
        <title>Donghicola sp., a member of the Rhodobacteraceae family isolated from mangrove forest in Thailand.</title>
        <authorList>
            <person name="Charoenyingcharoen P."/>
            <person name="Yukphan P."/>
        </authorList>
    </citation>
    <scope>NUCLEOTIDE SEQUENCE [LARGE SCALE GENOMIC DNA]</scope>
    <source>
        <strain evidence="14 15">C2-DW-16</strain>
    </source>
</reference>
<dbReference type="InterPro" id="IPR005478">
    <property type="entry name" value="Transketolase_bac-like"/>
</dbReference>
<evidence type="ECO:0000256" key="6">
    <source>
        <dbReference type="ARBA" id="ARBA00022679"/>
    </source>
</evidence>
<protein>
    <recommendedName>
        <fullName evidence="5 12">Transketolase</fullName>
        <ecNumber evidence="5 12">2.2.1.1</ecNumber>
    </recommendedName>
</protein>
<dbReference type="EMBL" id="JABCJD010000002">
    <property type="protein sequence ID" value="NVO26937.1"/>
    <property type="molecule type" value="Genomic_DNA"/>
</dbReference>
<dbReference type="EC" id="2.2.1.1" evidence="5 12"/>
<comment type="caution">
    <text evidence="14">The sequence shown here is derived from an EMBL/GenBank/DDBJ whole genome shotgun (WGS) entry which is preliminary data.</text>
</comment>
<dbReference type="Gene3D" id="3.40.50.920">
    <property type="match status" value="1"/>
</dbReference>
<dbReference type="Pfam" id="PF00456">
    <property type="entry name" value="Transketolase_N"/>
    <property type="match status" value="1"/>
</dbReference>
<dbReference type="PANTHER" id="PTHR43522">
    <property type="entry name" value="TRANSKETOLASE"/>
    <property type="match status" value="1"/>
</dbReference>
<accession>A0ABX2PBT7</accession>
<comment type="catalytic activity">
    <reaction evidence="11">
        <text>D-sedoheptulose 7-phosphate + D-glyceraldehyde 3-phosphate = aldehydo-D-ribose 5-phosphate + D-xylulose 5-phosphate</text>
        <dbReference type="Rhea" id="RHEA:10508"/>
        <dbReference type="ChEBI" id="CHEBI:57483"/>
        <dbReference type="ChEBI" id="CHEBI:57737"/>
        <dbReference type="ChEBI" id="CHEBI:58273"/>
        <dbReference type="ChEBI" id="CHEBI:59776"/>
        <dbReference type="EC" id="2.2.1.1"/>
    </reaction>
</comment>
<evidence type="ECO:0000256" key="9">
    <source>
        <dbReference type="ARBA" id="ARBA00022842"/>
    </source>
</evidence>
<evidence type="ECO:0000313" key="14">
    <source>
        <dbReference type="EMBL" id="NVO26937.1"/>
    </source>
</evidence>
<feature type="domain" description="Transketolase-like pyrimidine-binding" evidence="13">
    <location>
        <begin position="357"/>
        <end position="528"/>
    </location>
</feature>
<name>A0ABX2PBT7_9RHOB</name>
<comment type="cofactor">
    <cofactor evidence="1">
        <name>Mg(2+)</name>
        <dbReference type="ChEBI" id="CHEBI:18420"/>
    </cofactor>
</comment>
<keyword evidence="6 14" id="KW-0808">Transferase</keyword>
<evidence type="ECO:0000256" key="10">
    <source>
        <dbReference type="ARBA" id="ARBA00023052"/>
    </source>
</evidence>
<dbReference type="Gene3D" id="3.40.50.970">
    <property type="match status" value="2"/>
</dbReference>
<evidence type="ECO:0000256" key="3">
    <source>
        <dbReference type="ARBA" id="ARBA00007131"/>
    </source>
</evidence>
<dbReference type="Pfam" id="PF02779">
    <property type="entry name" value="Transket_pyr"/>
    <property type="match status" value="1"/>
</dbReference>
<gene>
    <name evidence="14" type="primary">tkt</name>
    <name evidence="14" type="ORF">HJ526_05870</name>
</gene>
<dbReference type="CDD" id="cd02012">
    <property type="entry name" value="TPP_TK"/>
    <property type="match status" value="1"/>
</dbReference>
<comment type="cofactor">
    <cofactor evidence="2">
        <name>thiamine diphosphate</name>
        <dbReference type="ChEBI" id="CHEBI:58937"/>
    </cofactor>
</comment>
<evidence type="ECO:0000313" key="15">
    <source>
        <dbReference type="Proteomes" id="UP000523601"/>
    </source>
</evidence>